<dbReference type="PANTHER" id="PTHR42721:SF42">
    <property type="entry name" value="FIBRONECTIN TYPE III-LIKE DOMAIN-CONTAINING PROTEIN"/>
    <property type="match status" value="1"/>
</dbReference>
<dbReference type="EMBL" id="CAUEEQ010011792">
    <property type="protein sequence ID" value="CAJ0935828.1"/>
    <property type="molecule type" value="Genomic_DNA"/>
</dbReference>
<reference evidence="2" key="1">
    <citation type="submission" date="2023-07" db="EMBL/GenBank/DDBJ databases">
        <authorList>
            <person name="Stuckert A."/>
        </authorList>
    </citation>
    <scope>NUCLEOTIDE SEQUENCE</scope>
</reference>
<dbReference type="PANTHER" id="PTHR42721">
    <property type="entry name" value="SUGAR HYDROLASE-RELATED"/>
    <property type="match status" value="1"/>
</dbReference>
<keyword evidence="3" id="KW-1185">Reference proteome</keyword>
<sequence length="263" mass="29036">MKVSANPTHDAYVASWKDRVPADRHVNSLCGFRSVLHLFLNRNPQVKSAQKTLEIHASVTSGCNLELSFNLKDNVFMKIQDAVNLGNITLETVKQRLYPLFYTRMRLGEFDPPDMNPYSSLDLSSVQSQEHRDLAVEAAIKSFILLKNIVDTLPMDLQSIKGKKFGVIGPFADSAHELFGDYEPHPDPQYISTPRDGIAQLPVEVSFAAGCSDAKCKTYSSEEIKGLVETVDVTIVCLGTGYIGGLSTSLQNAVDKPLMPNMK</sequence>
<evidence type="ECO:0000256" key="1">
    <source>
        <dbReference type="ARBA" id="ARBA00022801"/>
    </source>
</evidence>
<comment type="caution">
    <text evidence="2">The sequence shown here is derived from an EMBL/GenBank/DDBJ whole genome shotgun (WGS) entry which is preliminary data.</text>
</comment>
<keyword evidence="1" id="KW-0378">Hydrolase</keyword>
<protein>
    <submittedName>
        <fullName evidence="2">Uncharacterized protein</fullName>
    </submittedName>
</protein>
<dbReference type="SUPFAM" id="SSF52279">
    <property type="entry name" value="Beta-D-glucan exohydrolase, C-terminal domain"/>
    <property type="match status" value="1"/>
</dbReference>
<dbReference type="InterPro" id="IPR017853">
    <property type="entry name" value="GH"/>
</dbReference>
<dbReference type="InterPro" id="IPR044993">
    <property type="entry name" value="BXL"/>
</dbReference>
<evidence type="ECO:0000313" key="3">
    <source>
        <dbReference type="Proteomes" id="UP001176940"/>
    </source>
</evidence>
<dbReference type="SUPFAM" id="SSF51445">
    <property type="entry name" value="(Trans)glycosidases"/>
    <property type="match status" value="1"/>
</dbReference>
<evidence type="ECO:0000313" key="2">
    <source>
        <dbReference type="EMBL" id="CAJ0935828.1"/>
    </source>
</evidence>
<accession>A0ABN9L8I3</accession>
<organism evidence="2 3">
    <name type="scientific">Ranitomeya imitator</name>
    <name type="common">mimic poison frog</name>
    <dbReference type="NCBI Taxonomy" id="111125"/>
    <lineage>
        <taxon>Eukaryota</taxon>
        <taxon>Metazoa</taxon>
        <taxon>Chordata</taxon>
        <taxon>Craniata</taxon>
        <taxon>Vertebrata</taxon>
        <taxon>Euteleostomi</taxon>
        <taxon>Amphibia</taxon>
        <taxon>Batrachia</taxon>
        <taxon>Anura</taxon>
        <taxon>Neobatrachia</taxon>
        <taxon>Hyloidea</taxon>
        <taxon>Dendrobatidae</taxon>
        <taxon>Dendrobatinae</taxon>
        <taxon>Ranitomeya</taxon>
    </lineage>
</organism>
<name>A0ABN9L8I3_9NEOB</name>
<gene>
    <name evidence="2" type="ORF">RIMI_LOCUS6526937</name>
</gene>
<dbReference type="Gene3D" id="3.40.50.1700">
    <property type="entry name" value="Glycoside hydrolase family 3 C-terminal domain"/>
    <property type="match status" value="1"/>
</dbReference>
<dbReference type="Proteomes" id="UP001176940">
    <property type="component" value="Unassembled WGS sequence"/>
</dbReference>
<proteinExistence type="predicted"/>
<dbReference type="InterPro" id="IPR036881">
    <property type="entry name" value="Glyco_hydro_3_C_sf"/>
</dbReference>